<comment type="caution">
    <text evidence="2">The sequence shown here is derived from an EMBL/GenBank/DDBJ whole genome shotgun (WGS) entry which is preliminary data.</text>
</comment>
<accession>A0A024H211</accession>
<feature type="region of interest" description="Disordered" evidence="1">
    <location>
        <begin position="1"/>
        <end position="22"/>
    </location>
</feature>
<dbReference type="OrthoDB" id="9816539at2"/>
<feature type="compositionally biased region" description="Acidic residues" evidence="1">
    <location>
        <begin position="404"/>
        <end position="425"/>
    </location>
</feature>
<feature type="compositionally biased region" description="Basic residues" evidence="1">
    <location>
        <begin position="1"/>
        <end position="11"/>
    </location>
</feature>
<dbReference type="RefSeq" id="WP_050054865.1">
    <property type="nucleotide sequence ID" value="NZ_CAQI01000041.1"/>
</dbReference>
<organism evidence="2 3">
    <name type="scientific">Pseudarthrobacter siccitolerans</name>
    <dbReference type="NCBI Taxonomy" id="861266"/>
    <lineage>
        <taxon>Bacteria</taxon>
        <taxon>Bacillati</taxon>
        <taxon>Actinomycetota</taxon>
        <taxon>Actinomycetes</taxon>
        <taxon>Micrococcales</taxon>
        <taxon>Micrococcaceae</taxon>
        <taxon>Pseudarthrobacter</taxon>
    </lineage>
</organism>
<sequence>MGKNSKNRRAGKTSADKRRQAPVSLSSFRAGRALDALAPAYVQWFDDGTPGAGAAALQYLKLMEPTMSRYLEMTAAPDVTSFDPAALANAVAEEVSAAARAQAPDVVDPEQVALIVDSVHSYVEFLSETGRWTGTAELLAEVLEFFEGLAGGEDGQETIQVPEIPEDQALAVFTGLPLIQKATALLQWIGDGKPVTGTGALRLRDIEEAAACVGVSAKGGTKKADPAGDVLTVRSMYEVPLLAEIWATLQAAELIRVKPTKVVPFEDPAHFLDGSVAEQLDEFIMFTSCFLEQAVLRLDPDQPWERTIAAVQVSVLLAAATAEPLLVERVLAAPDHAPDEEKKAAGLLTKVAVGRLEELAELGLLTIDTHFRVPPALIRCVADAFDDPSLLAELGLAETPLAEAPDDDEAPFEEAPSEEAPNEEADAPKAAGSLALT</sequence>
<dbReference type="AlphaFoldDB" id="A0A024H211"/>
<gene>
    <name evidence="2" type="ORF">ARTSIC4J27_1863</name>
</gene>
<dbReference type="Proteomes" id="UP000035722">
    <property type="component" value="Unassembled WGS sequence"/>
</dbReference>
<name>A0A024H211_9MICC</name>
<evidence type="ECO:0000256" key="1">
    <source>
        <dbReference type="SAM" id="MobiDB-lite"/>
    </source>
</evidence>
<evidence type="ECO:0000313" key="3">
    <source>
        <dbReference type="Proteomes" id="UP000035722"/>
    </source>
</evidence>
<dbReference type="STRING" id="861266.ARTSIC4J27_1863"/>
<proteinExistence type="predicted"/>
<evidence type="ECO:0000313" key="2">
    <source>
        <dbReference type="EMBL" id="CCQ45902.1"/>
    </source>
</evidence>
<protein>
    <submittedName>
        <fullName evidence="2">Uncharacterized protein</fullName>
    </submittedName>
</protein>
<reference evidence="3" key="1">
    <citation type="journal article" date="2014" name="Genome Announc.">
        <title>Genome Sequence of Arthrobacter siccitolerans 4J27, a Xeroprotectant-Producing Desiccation-Tolerant Microorganism.</title>
        <authorList>
            <person name="Manzanera M."/>
            <person name="Santa-Cruz-Calvo L."/>
            <person name="Vilchez J.I."/>
            <person name="Garcia-Fontana C."/>
            <person name="Silva-Castro G.A."/>
            <person name="Calvo C."/>
            <person name="Gonzalez-Lopez J."/>
        </authorList>
    </citation>
    <scope>NUCLEOTIDE SEQUENCE [LARGE SCALE GENOMIC DNA]</scope>
    <source>
        <strain evidence="3">4J27</strain>
    </source>
</reference>
<dbReference type="EMBL" id="CAQI01000041">
    <property type="protein sequence ID" value="CCQ45902.1"/>
    <property type="molecule type" value="Genomic_DNA"/>
</dbReference>
<keyword evidence="3" id="KW-1185">Reference proteome</keyword>
<feature type="region of interest" description="Disordered" evidence="1">
    <location>
        <begin position="396"/>
        <end position="437"/>
    </location>
</feature>